<keyword evidence="2" id="KW-0812">Transmembrane</keyword>
<accession>A0A517YJA4</accession>
<dbReference type="OrthoDB" id="208165at2"/>
<feature type="transmembrane region" description="Helical" evidence="2">
    <location>
        <begin position="84"/>
        <end position="107"/>
    </location>
</feature>
<feature type="compositionally biased region" description="Pro residues" evidence="1">
    <location>
        <begin position="60"/>
        <end position="76"/>
    </location>
</feature>
<proteinExistence type="predicted"/>
<evidence type="ECO:0000256" key="2">
    <source>
        <dbReference type="SAM" id="Phobius"/>
    </source>
</evidence>
<dbReference type="InterPro" id="IPR015943">
    <property type="entry name" value="WD40/YVTN_repeat-like_dom_sf"/>
</dbReference>
<keyword evidence="2" id="KW-0472">Membrane</keyword>
<protein>
    <recommendedName>
        <fullName evidence="5">WD40 repeat domain-containing protein</fullName>
    </recommendedName>
</protein>
<dbReference type="Gene3D" id="2.130.10.10">
    <property type="entry name" value="YVTN repeat-like/Quinoprotein amine dehydrogenase"/>
    <property type="match status" value="1"/>
</dbReference>
<sequence>MQLVCQCTRCGQRYQVAPEWAGKTANCQNCGSAMQIPAASGPAPTLQPLSGGTPAWDPKPAAPGKPPQPAIQPPTDAPANGQPVVWMFAGGAGVAGLFVIILIVVMFTKSVSNSGPATAAFAPPPATEPAQTTLIPLDPFSPQPLNRLPDAPSFAPARVAPVPANEPATAARSTIPATAPRTTSPVLPAAKPSVVGGAEWGSDAQNTTKTSNPSAEAWGGDSIPVKDTDDLTFGPTGCPTVIVGNQVWNLADKKGSIQLAGEFHKTRRKCLSPDGLTFAASSKSSNREESGVQVWDTQTGKIKFTVPGIEDHYAILLLLSNDALYIGGRREPVLEVYSLETGERTGTRNLTGARLSYNNVCMTLDGKYLATPVDSQITVFRLADGRAVAGMASPKGEGRDHVFTLAWMKSLAFASDAQELAMVSTHPAPRLMCWNNRGKLLMDQPFRADRRVGSDATLQWFPDRSAWLIENDIIDRASGIAVLSIKEKFAQHLQIHIYDDNHLIGTFPSDPGQVEMLNVPWKEIRASIAALQSGTGAVLTPVRPVSIRMELGTIRGDQNETVAALYKGLTDRLNRDNLKVQDGQKTYFRMRFTENAGDTLPIYERQSVFAFRDPGRDTGRTATEAVGSLAVELFVEGNETPIWRDTIKGTSSRSFSNTEINDESVRKSMIDRITSGIGELDFPYFIPESKELLALPIVIR</sequence>
<dbReference type="SUPFAM" id="SSF101908">
    <property type="entry name" value="Putative isomerase YbhE"/>
    <property type="match status" value="1"/>
</dbReference>
<feature type="region of interest" description="Disordered" evidence="1">
    <location>
        <begin position="164"/>
        <end position="228"/>
    </location>
</feature>
<dbReference type="AlphaFoldDB" id="A0A517YJA4"/>
<gene>
    <name evidence="3" type="ORF">ETAA8_54190</name>
</gene>
<feature type="compositionally biased region" description="Polar residues" evidence="1">
    <location>
        <begin position="203"/>
        <end position="214"/>
    </location>
</feature>
<reference evidence="3 4" key="1">
    <citation type="submission" date="2019-02" db="EMBL/GenBank/DDBJ databases">
        <title>Deep-cultivation of Planctomycetes and their phenomic and genomic characterization uncovers novel biology.</title>
        <authorList>
            <person name="Wiegand S."/>
            <person name="Jogler M."/>
            <person name="Boedeker C."/>
            <person name="Pinto D."/>
            <person name="Vollmers J."/>
            <person name="Rivas-Marin E."/>
            <person name="Kohn T."/>
            <person name="Peeters S.H."/>
            <person name="Heuer A."/>
            <person name="Rast P."/>
            <person name="Oberbeckmann S."/>
            <person name="Bunk B."/>
            <person name="Jeske O."/>
            <person name="Meyerdierks A."/>
            <person name="Storesund J.E."/>
            <person name="Kallscheuer N."/>
            <person name="Luecker S."/>
            <person name="Lage O.M."/>
            <person name="Pohl T."/>
            <person name="Merkel B.J."/>
            <person name="Hornburger P."/>
            <person name="Mueller R.-W."/>
            <person name="Bruemmer F."/>
            <person name="Labrenz M."/>
            <person name="Spormann A.M."/>
            <person name="Op den Camp H."/>
            <person name="Overmann J."/>
            <person name="Amann R."/>
            <person name="Jetten M.S.M."/>
            <person name="Mascher T."/>
            <person name="Medema M.H."/>
            <person name="Devos D.P."/>
            <person name="Kaster A.-K."/>
            <person name="Ovreas L."/>
            <person name="Rohde M."/>
            <person name="Galperin M.Y."/>
            <person name="Jogler C."/>
        </authorList>
    </citation>
    <scope>NUCLEOTIDE SEQUENCE [LARGE SCALE GENOMIC DNA]</scope>
    <source>
        <strain evidence="3 4">ETA_A8</strain>
    </source>
</reference>
<dbReference type="Proteomes" id="UP000315017">
    <property type="component" value="Chromosome"/>
</dbReference>
<organism evidence="3 4">
    <name type="scientific">Anatilimnocola aggregata</name>
    <dbReference type="NCBI Taxonomy" id="2528021"/>
    <lineage>
        <taxon>Bacteria</taxon>
        <taxon>Pseudomonadati</taxon>
        <taxon>Planctomycetota</taxon>
        <taxon>Planctomycetia</taxon>
        <taxon>Pirellulales</taxon>
        <taxon>Pirellulaceae</taxon>
        <taxon>Anatilimnocola</taxon>
    </lineage>
</organism>
<evidence type="ECO:0008006" key="5">
    <source>
        <dbReference type="Google" id="ProtNLM"/>
    </source>
</evidence>
<evidence type="ECO:0000313" key="4">
    <source>
        <dbReference type="Proteomes" id="UP000315017"/>
    </source>
</evidence>
<feature type="compositionally biased region" description="Polar residues" evidence="1">
    <location>
        <begin position="171"/>
        <end position="185"/>
    </location>
</feature>
<evidence type="ECO:0000313" key="3">
    <source>
        <dbReference type="EMBL" id="QDU30299.1"/>
    </source>
</evidence>
<feature type="region of interest" description="Disordered" evidence="1">
    <location>
        <begin position="41"/>
        <end position="78"/>
    </location>
</feature>
<name>A0A517YJA4_9BACT</name>
<evidence type="ECO:0000256" key="1">
    <source>
        <dbReference type="SAM" id="MobiDB-lite"/>
    </source>
</evidence>
<dbReference type="RefSeq" id="WP_145095527.1">
    <property type="nucleotide sequence ID" value="NZ_CP036274.1"/>
</dbReference>
<keyword evidence="2" id="KW-1133">Transmembrane helix</keyword>
<keyword evidence="4" id="KW-1185">Reference proteome</keyword>
<dbReference type="EMBL" id="CP036274">
    <property type="protein sequence ID" value="QDU30299.1"/>
    <property type="molecule type" value="Genomic_DNA"/>
</dbReference>
<dbReference type="KEGG" id="aagg:ETAA8_54190"/>